<comment type="caution">
    <text evidence="1">The sequence shown here is derived from an EMBL/GenBank/DDBJ whole genome shotgun (WGS) entry which is preliminary data.</text>
</comment>
<accession>A0A519BFP1</accession>
<gene>
    <name evidence="1" type="ORF">EVJ46_07770</name>
</gene>
<evidence type="ECO:0000313" key="2">
    <source>
        <dbReference type="Proteomes" id="UP000316562"/>
    </source>
</evidence>
<evidence type="ECO:0000313" key="1">
    <source>
        <dbReference type="EMBL" id="RZD16079.1"/>
    </source>
</evidence>
<proteinExistence type="predicted"/>
<protein>
    <submittedName>
        <fullName evidence="1">Uncharacterized protein</fullName>
    </submittedName>
</protein>
<dbReference type="EMBL" id="SGBC01000003">
    <property type="protein sequence ID" value="RZD16079.1"/>
    <property type="molecule type" value="Genomic_DNA"/>
</dbReference>
<dbReference type="Proteomes" id="UP000316562">
    <property type="component" value="Unassembled WGS sequence"/>
</dbReference>
<name>A0A519BFP1_ACIG2</name>
<sequence length="66" mass="7646">MKATLQDDKVILEFNIGSYDKNTIDFLTNIELSQKSKATEEGISFLSDEITETWWKANKNRFIDEA</sequence>
<organism evidence="1 2">
    <name type="scientific">Acididesulfobacter guangdongensis</name>
    <dbReference type="NCBI Taxonomy" id="2597225"/>
    <lineage>
        <taxon>Bacteria</taxon>
        <taxon>Deltaproteobacteria</taxon>
        <taxon>Candidatus Acidulodesulfobacterales</taxon>
        <taxon>Candidatus Acididesulfobacter</taxon>
    </lineage>
</organism>
<dbReference type="AlphaFoldDB" id="A0A519BFP1"/>
<reference evidence="1 2" key="1">
    <citation type="journal article" date="2019" name="ISME J.">
        <title>Insights into ecological role of a new deltaproteobacterial order Candidatus Acidulodesulfobacterales by metagenomics and metatranscriptomics.</title>
        <authorList>
            <person name="Tan S."/>
            <person name="Liu J."/>
            <person name="Fang Y."/>
            <person name="Hedlund B.P."/>
            <person name="Lian Z.H."/>
            <person name="Huang L.Y."/>
            <person name="Li J.T."/>
            <person name="Huang L.N."/>
            <person name="Li W.J."/>
            <person name="Jiang H.C."/>
            <person name="Dong H.L."/>
            <person name="Shu W.S."/>
        </authorList>
    </citation>
    <scope>NUCLEOTIDE SEQUENCE [LARGE SCALE GENOMIC DNA]</scope>
    <source>
        <strain evidence="1">AP2</strain>
    </source>
</reference>